<keyword evidence="2 7" id="KW-1003">Cell membrane</keyword>
<dbReference type="InterPro" id="IPR008995">
    <property type="entry name" value="Mo/tungstate-bd_C_term_dom"/>
</dbReference>
<reference evidence="9" key="1">
    <citation type="submission" date="2019-11" db="EMBL/GenBank/DDBJ databases">
        <authorList>
            <person name="Feng L."/>
        </authorList>
    </citation>
    <scope>NUCLEOTIDE SEQUENCE</scope>
    <source>
        <strain evidence="9">AundefinedLFYP135</strain>
    </source>
</reference>
<feature type="domain" description="ABC transporter" evidence="8">
    <location>
        <begin position="7"/>
        <end position="237"/>
    </location>
</feature>
<dbReference type="PROSITE" id="PS50893">
    <property type="entry name" value="ABC_TRANSPORTER_2"/>
    <property type="match status" value="1"/>
</dbReference>
<comment type="similarity">
    <text evidence="7">Belongs to the ABC transporter superfamily. Spermidine/putrescine importer (TC 3.A.1.11.1) family.</text>
</comment>
<proteinExistence type="inferred from homology"/>
<dbReference type="SUPFAM" id="SSF52540">
    <property type="entry name" value="P-loop containing nucleoside triphosphate hydrolases"/>
    <property type="match status" value="1"/>
</dbReference>
<dbReference type="FunFam" id="3.40.50.300:FF:000133">
    <property type="entry name" value="Spermidine/putrescine import ATP-binding protein PotA"/>
    <property type="match status" value="1"/>
</dbReference>
<dbReference type="SMART" id="SM00382">
    <property type="entry name" value="AAA"/>
    <property type="match status" value="1"/>
</dbReference>
<dbReference type="NCBIfam" id="TIGR01187">
    <property type="entry name" value="potA"/>
    <property type="match status" value="1"/>
</dbReference>
<comment type="function">
    <text evidence="7">Part of the ABC transporter complex PotABCD involved in spermidine/putrescine import. Responsible for energy coupling to the transport system.</text>
</comment>
<organism evidence="9">
    <name type="scientific">uncultured Anaerotruncus sp</name>
    <dbReference type="NCBI Taxonomy" id="905011"/>
    <lineage>
        <taxon>Bacteria</taxon>
        <taxon>Bacillati</taxon>
        <taxon>Bacillota</taxon>
        <taxon>Clostridia</taxon>
        <taxon>Eubacteriales</taxon>
        <taxon>Oscillospiraceae</taxon>
        <taxon>Anaerotruncus</taxon>
        <taxon>environmental samples</taxon>
    </lineage>
</organism>
<dbReference type="InterPro" id="IPR005893">
    <property type="entry name" value="PotA-like"/>
</dbReference>
<evidence type="ECO:0000256" key="5">
    <source>
        <dbReference type="ARBA" id="ARBA00022967"/>
    </source>
</evidence>
<dbReference type="EC" id="7.6.2.11" evidence="7"/>
<evidence type="ECO:0000259" key="8">
    <source>
        <dbReference type="PROSITE" id="PS50893"/>
    </source>
</evidence>
<dbReference type="GO" id="GO:0015594">
    <property type="term" value="F:ABC-type putrescine transporter activity"/>
    <property type="evidence" value="ECO:0007669"/>
    <property type="project" value="InterPro"/>
</dbReference>
<comment type="subunit">
    <text evidence="7">The complex is composed of two ATP-binding proteins (PotA), two transmembrane proteins (PotB and PotC) and a solute-binding protein (PotD).</text>
</comment>
<comment type="catalytic activity">
    <reaction evidence="7">
        <text>ATP + H2O + polyamine-[polyamine-binding protein]Side 1 = ADP + phosphate + polyamineSide 2 + [polyamine-binding protein]Side 1.</text>
        <dbReference type="EC" id="7.6.2.11"/>
    </reaction>
</comment>
<dbReference type="InterPro" id="IPR050093">
    <property type="entry name" value="ABC_SmlMolc_Importer"/>
</dbReference>
<gene>
    <name evidence="9" type="primary">potA_5</name>
    <name evidence="7" type="synonym">potA</name>
    <name evidence="9" type="ORF">AULFYP135_01556</name>
</gene>
<dbReference type="SUPFAM" id="SSF50331">
    <property type="entry name" value="MOP-like"/>
    <property type="match status" value="1"/>
</dbReference>
<dbReference type="PANTHER" id="PTHR42781">
    <property type="entry name" value="SPERMIDINE/PUTRESCINE IMPORT ATP-BINDING PROTEIN POTA"/>
    <property type="match status" value="1"/>
</dbReference>
<evidence type="ECO:0000256" key="7">
    <source>
        <dbReference type="RuleBase" id="RU364083"/>
    </source>
</evidence>
<keyword evidence="5 7" id="KW-1278">Translocase</keyword>
<dbReference type="Pfam" id="PF00005">
    <property type="entry name" value="ABC_tran"/>
    <property type="match status" value="1"/>
</dbReference>
<dbReference type="Gene3D" id="3.40.50.300">
    <property type="entry name" value="P-loop containing nucleotide triphosphate hydrolases"/>
    <property type="match status" value="1"/>
</dbReference>
<evidence type="ECO:0000256" key="2">
    <source>
        <dbReference type="ARBA" id="ARBA00022475"/>
    </source>
</evidence>
<evidence type="ECO:0000256" key="6">
    <source>
        <dbReference type="ARBA" id="ARBA00023136"/>
    </source>
</evidence>
<protein>
    <recommendedName>
        <fullName evidence="7">Spermidine/putrescine import ATP-binding protein PotA</fullName>
        <ecNumber evidence="7">7.6.2.11</ecNumber>
    </recommendedName>
</protein>
<evidence type="ECO:0000256" key="1">
    <source>
        <dbReference type="ARBA" id="ARBA00022448"/>
    </source>
</evidence>
<evidence type="ECO:0000313" key="9">
    <source>
        <dbReference type="EMBL" id="VYT08007.1"/>
    </source>
</evidence>
<dbReference type="InterPro" id="IPR017879">
    <property type="entry name" value="PotA_ATP-bd"/>
</dbReference>
<name>A0A6N2TRN3_9FIRM</name>
<dbReference type="Gene3D" id="2.40.50.100">
    <property type="match status" value="1"/>
</dbReference>
<dbReference type="InterPro" id="IPR027417">
    <property type="entry name" value="P-loop_NTPase"/>
</dbReference>
<dbReference type="GO" id="GO:0043190">
    <property type="term" value="C:ATP-binding cassette (ABC) transporter complex"/>
    <property type="evidence" value="ECO:0007669"/>
    <property type="project" value="InterPro"/>
</dbReference>
<keyword evidence="1 7" id="KW-0813">Transport</keyword>
<evidence type="ECO:0000256" key="4">
    <source>
        <dbReference type="ARBA" id="ARBA00022840"/>
    </source>
</evidence>
<dbReference type="Pfam" id="PF08402">
    <property type="entry name" value="TOBE_2"/>
    <property type="match status" value="1"/>
</dbReference>
<dbReference type="EMBL" id="CACRSL010000003">
    <property type="protein sequence ID" value="VYT08007.1"/>
    <property type="molecule type" value="Genomic_DNA"/>
</dbReference>
<dbReference type="GO" id="GO:0016887">
    <property type="term" value="F:ATP hydrolysis activity"/>
    <property type="evidence" value="ECO:0007669"/>
    <property type="project" value="InterPro"/>
</dbReference>
<dbReference type="InterPro" id="IPR003439">
    <property type="entry name" value="ABC_transporter-like_ATP-bd"/>
</dbReference>
<sequence length="364" mass="39974">MEQEVILSLENIHKSFDGQKALCGIDLTIYKGEFLTLLGPSGCGKTTTLRIIAGLESPDEGRVILGGTDVTDWEPNKRGVNTVFQSYALFPHMNVENNIAYGLKLRKVPKEEIKKQVEEMLELVQLPGFGERMPSQLSGGQRQRVAIARAIVNKPSVLLLDEPLGALDLQLRRQMQVELKRLQQKLGITFVYITHDQEEALNMSDRIGIMNQGKILQLGTPEEIYEHPKSRFAAQFIGQSNILKATVTGRDAAGNLTLSFGGGTILASGQGEPGEKVTLSLRTERVRYGREPRQGFTLSGQVKNNHYSGGMMRTVLTLPTGEELLVSGMGDGIEGRLPAGTQVHIGWDPACAVIVERGWPDEAE</sequence>
<keyword evidence="9" id="KW-0378">Hydrolase</keyword>
<dbReference type="InterPro" id="IPR013611">
    <property type="entry name" value="Transp-assoc_OB_typ2"/>
</dbReference>
<dbReference type="PANTHER" id="PTHR42781:SF4">
    <property type="entry name" value="SPERMIDINE_PUTRESCINE IMPORT ATP-BINDING PROTEIN POTA"/>
    <property type="match status" value="1"/>
</dbReference>
<keyword evidence="4 7" id="KW-0067">ATP-binding</keyword>
<dbReference type="PROSITE" id="PS00211">
    <property type="entry name" value="ABC_TRANSPORTER_1"/>
    <property type="match status" value="1"/>
</dbReference>
<dbReference type="InterPro" id="IPR017871">
    <property type="entry name" value="ABC_transporter-like_CS"/>
</dbReference>
<accession>A0A6N2TRN3</accession>
<dbReference type="GO" id="GO:0005524">
    <property type="term" value="F:ATP binding"/>
    <property type="evidence" value="ECO:0007669"/>
    <property type="project" value="UniProtKB-KW"/>
</dbReference>
<dbReference type="InterPro" id="IPR003593">
    <property type="entry name" value="AAA+_ATPase"/>
</dbReference>
<dbReference type="AlphaFoldDB" id="A0A6N2TRN3"/>
<keyword evidence="3 7" id="KW-0547">Nucleotide-binding</keyword>
<dbReference type="CDD" id="cd03300">
    <property type="entry name" value="ABC_PotA_N"/>
    <property type="match status" value="1"/>
</dbReference>
<keyword evidence="6 7" id="KW-0472">Membrane</keyword>
<evidence type="ECO:0000256" key="3">
    <source>
        <dbReference type="ARBA" id="ARBA00022741"/>
    </source>
</evidence>